<dbReference type="Pfam" id="PF01494">
    <property type="entry name" value="FAD_binding_3"/>
    <property type="match status" value="1"/>
</dbReference>
<keyword evidence="8" id="KW-1185">Reference proteome</keyword>
<evidence type="ECO:0000256" key="5">
    <source>
        <dbReference type="SAM" id="SignalP"/>
    </source>
</evidence>
<dbReference type="EMBL" id="AYKW01000067">
    <property type="protein sequence ID" value="PIL23910.1"/>
    <property type="molecule type" value="Genomic_DNA"/>
</dbReference>
<evidence type="ECO:0000256" key="3">
    <source>
        <dbReference type="ARBA" id="ARBA00022827"/>
    </source>
</evidence>
<feature type="signal peptide" evidence="5">
    <location>
        <begin position="1"/>
        <end position="22"/>
    </location>
</feature>
<dbReference type="OrthoDB" id="2690153at2759"/>
<dbReference type="Gene3D" id="3.50.50.60">
    <property type="entry name" value="FAD/NAD(P)-binding domain"/>
    <property type="match status" value="1"/>
</dbReference>
<feature type="chain" id="PRO_5013869947" description="FAD-binding domain-containing protein" evidence="5">
    <location>
        <begin position="23"/>
        <end position="453"/>
    </location>
</feature>
<dbReference type="PANTHER" id="PTHR43004">
    <property type="entry name" value="TRK SYSTEM POTASSIUM UPTAKE PROTEIN"/>
    <property type="match status" value="1"/>
</dbReference>
<dbReference type="PANTHER" id="PTHR43004:SF19">
    <property type="entry name" value="BINDING MONOOXYGENASE, PUTATIVE (JCVI)-RELATED"/>
    <property type="match status" value="1"/>
</dbReference>
<accession>A0A2G8RQX1</accession>
<evidence type="ECO:0000256" key="1">
    <source>
        <dbReference type="ARBA" id="ARBA00001974"/>
    </source>
</evidence>
<keyword evidence="2" id="KW-0285">Flavoprotein</keyword>
<dbReference type="Proteomes" id="UP000230002">
    <property type="component" value="Unassembled WGS sequence"/>
</dbReference>
<reference evidence="7 8" key="1">
    <citation type="journal article" date="2015" name="Sci. Rep.">
        <title>Chromosome-level genome map provides insights into diverse defense mechanisms in the medicinal fungus Ganoderma sinense.</title>
        <authorList>
            <person name="Zhu Y."/>
            <person name="Xu J."/>
            <person name="Sun C."/>
            <person name="Zhou S."/>
            <person name="Xu H."/>
            <person name="Nelson D.R."/>
            <person name="Qian J."/>
            <person name="Song J."/>
            <person name="Luo H."/>
            <person name="Xiang L."/>
            <person name="Li Y."/>
            <person name="Xu Z."/>
            <person name="Ji A."/>
            <person name="Wang L."/>
            <person name="Lu S."/>
            <person name="Hayward A."/>
            <person name="Sun W."/>
            <person name="Li X."/>
            <person name="Schwartz D.C."/>
            <person name="Wang Y."/>
            <person name="Chen S."/>
        </authorList>
    </citation>
    <scope>NUCLEOTIDE SEQUENCE [LARGE SCALE GENOMIC DNA]</scope>
    <source>
        <strain evidence="7 8">ZZ0214-1</strain>
    </source>
</reference>
<dbReference type="AlphaFoldDB" id="A0A2G8RQX1"/>
<name>A0A2G8RQX1_9APHY</name>
<dbReference type="InterPro" id="IPR036188">
    <property type="entry name" value="FAD/NAD-bd_sf"/>
</dbReference>
<dbReference type="GO" id="GO:0016709">
    <property type="term" value="F:oxidoreductase activity, acting on paired donors, with incorporation or reduction of molecular oxygen, NAD(P)H as one donor, and incorporation of one atom of oxygen"/>
    <property type="evidence" value="ECO:0007669"/>
    <property type="project" value="UniProtKB-ARBA"/>
</dbReference>
<evidence type="ECO:0000256" key="4">
    <source>
        <dbReference type="ARBA" id="ARBA00023002"/>
    </source>
</evidence>
<dbReference type="STRING" id="1077348.A0A2G8RQX1"/>
<feature type="domain" description="FAD-binding" evidence="6">
    <location>
        <begin position="7"/>
        <end position="374"/>
    </location>
</feature>
<dbReference type="Gene3D" id="3.30.70.2450">
    <property type="match status" value="1"/>
</dbReference>
<keyword evidence="3" id="KW-0274">FAD</keyword>
<dbReference type="InterPro" id="IPR002938">
    <property type="entry name" value="FAD-bd"/>
</dbReference>
<dbReference type="SUPFAM" id="SSF51905">
    <property type="entry name" value="FAD/NAD(P)-binding domain"/>
    <property type="match status" value="1"/>
</dbReference>
<evidence type="ECO:0000313" key="7">
    <source>
        <dbReference type="EMBL" id="PIL23910.1"/>
    </source>
</evidence>
<comment type="caution">
    <text evidence="7">The sequence shown here is derived from an EMBL/GenBank/DDBJ whole genome shotgun (WGS) entry which is preliminary data.</text>
</comment>
<gene>
    <name evidence="7" type="ORF">GSI_13661</name>
</gene>
<keyword evidence="5" id="KW-0732">Signal</keyword>
<keyword evidence="4" id="KW-0560">Oxidoreductase</keyword>
<dbReference type="PRINTS" id="PR00420">
    <property type="entry name" value="RNGMNOXGNASE"/>
</dbReference>
<evidence type="ECO:0000256" key="2">
    <source>
        <dbReference type="ARBA" id="ARBA00022630"/>
    </source>
</evidence>
<dbReference type="GO" id="GO:0071949">
    <property type="term" value="F:FAD binding"/>
    <property type="evidence" value="ECO:0007669"/>
    <property type="project" value="InterPro"/>
</dbReference>
<evidence type="ECO:0000313" key="8">
    <source>
        <dbReference type="Proteomes" id="UP000230002"/>
    </source>
</evidence>
<comment type="cofactor">
    <cofactor evidence="1">
        <name>FAD</name>
        <dbReference type="ChEBI" id="CHEBI:57692"/>
    </cofactor>
</comment>
<organism evidence="7 8">
    <name type="scientific">Ganoderma sinense ZZ0214-1</name>
    <dbReference type="NCBI Taxonomy" id="1077348"/>
    <lineage>
        <taxon>Eukaryota</taxon>
        <taxon>Fungi</taxon>
        <taxon>Dikarya</taxon>
        <taxon>Basidiomycota</taxon>
        <taxon>Agaricomycotina</taxon>
        <taxon>Agaricomycetes</taxon>
        <taxon>Polyporales</taxon>
        <taxon>Polyporaceae</taxon>
        <taxon>Ganoderma</taxon>
    </lineage>
</organism>
<dbReference type="InterPro" id="IPR050641">
    <property type="entry name" value="RIFMO-like"/>
</dbReference>
<protein>
    <recommendedName>
        <fullName evidence="6">FAD-binding domain-containing protein</fullName>
    </recommendedName>
</protein>
<evidence type="ECO:0000259" key="6">
    <source>
        <dbReference type="Pfam" id="PF01494"/>
    </source>
</evidence>
<proteinExistence type="predicted"/>
<sequence length="453" mass="48542">MSLPQFAQVLIVGAGPAGLCLALALQKQGCPHIVIVDAALQGQNTSRAAAVHAATVEALETIGVADALVQEGLKFKKTVVWSSTHELETASFEPLSKYTKYNYILGVPQHVTEMILNQTAQDRGISVHRPFKVVSIKPSADGSNLTNVFFENGHVLRARTVVGADGARSTIRQLANVGWADPSGEVNTNKKEEVLANMIVADITVTNPPPFPRDSLNLALSANNVVLWVPLPGSSYAEMNVPQGEAVFRIATGIPQERGQPPPAPDTAYIQDLLDNWGPNKVLPLDTPRVEVTRTLWSSRFRTHSAVADSFFAHVPAEGGEGGGPIMLVGDAAHIHPPMGGQGMNLGIRDAIKLAPAVAEFVRAATSSPDTASEDLEKPLAEWAAERREKALTVIGLVKQIQGLMSMPNERQYALGFIPYNAAWIRDTLMGFAMKFESVKANGAYRVSGLGNP</sequence>